<dbReference type="Gene3D" id="3.40.50.1820">
    <property type="entry name" value="alpha/beta hydrolase"/>
    <property type="match status" value="1"/>
</dbReference>
<feature type="domain" description="Carrier" evidence="3">
    <location>
        <begin position="1"/>
        <end position="54"/>
    </location>
</feature>
<dbReference type="GO" id="GO:0006633">
    <property type="term" value="P:fatty acid biosynthetic process"/>
    <property type="evidence" value="ECO:0007669"/>
    <property type="project" value="TreeGrafter"/>
</dbReference>
<keyword evidence="2" id="KW-0597">Phosphoprotein</keyword>
<protein>
    <submittedName>
        <fullName evidence="4">Thioesterase domain-containing protein</fullName>
    </submittedName>
</protein>
<name>A0AA43Q519_9GAMM</name>
<dbReference type="SUPFAM" id="SSF47336">
    <property type="entry name" value="ACP-like"/>
    <property type="match status" value="1"/>
</dbReference>
<dbReference type="SUPFAM" id="SSF53474">
    <property type="entry name" value="alpha/beta-Hydrolases"/>
    <property type="match status" value="1"/>
</dbReference>
<dbReference type="EMBL" id="JAQSDF010000012">
    <property type="protein sequence ID" value="MDI1230697.1"/>
    <property type="molecule type" value="Genomic_DNA"/>
</dbReference>
<organism evidence="4 5">
    <name type="scientific">Candidatus Methylobacter titanis</name>
    <dbReference type="NCBI Taxonomy" id="3053457"/>
    <lineage>
        <taxon>Bacteria</taxon>
        <taxon>Pseudomonadati</taxon>
        <taxon>Pseudomonadota</taxon>
        <taxon>Gammaproteobacteria</taxon>
        <taxon>Methylococcales</taxon>
        <taxon>Methylococcaceae</taxon>
        <taxon>Methylobacter</taxon>
    </lineage>
</organism>
<evidence type="ECO:0000256" key="1">
    <source>
        <dbReference type="ARBA" id="ARBA00022450"/>
    </source>
</evidence>
<dbReference type="Gene3D" id="1.10.1200.10">
    <property type="entry name" value="ACP-like"/>
    <property type="match status" value="1"/>
</dbReference>
<evidence type="ECO:0000313" key="5">
    <source>
        <dbReference type="Proteomes" id="UP001160519"/>
    </source>
</evidence>
<dbReference type="Pfam" id="PF00975">
    <property type="entry name" value="Thioesterase"/>
    <property type="match status" value="1"/>
</dbReference>
<dbReference type="InterPro" id="IPR029058">
    <property type="entry name" value="AB_hydrolase_fold"/>
</dbReference>
<evidence type="ECO:0000259" key="3">
    <source>
        <dbReference type="PROSITE" id="PS50075"/>
    </source>
</evidence>
<dbReference type="PROSITE" id="PS50075">
    <property type="entry name" value="CARRIER"/>
    <property type="match status" value="1"/>
</dbReference>
<comment type="caution">
    <text evidence="4">The sequence shown here is derived from an EMBL/GenBank/DDBJ whole genome shotgun (WGS) entry which is preliminary data.</text>
</comment>
<dbReference type="PANTHER" id="PTHR43775">
    <property type="entry name" value="FATTY ACID SYNTHASE"/>
    <property type="match status" value="1"/>
</dbReference>
<evidence type="ECO:0000256" key="2">
    <source>
        <dbReference type="ARBA" id="ARBA00022553"/>
    </source>
</evidence>
<keyword evidence="5" id="KW-1185">Reference proteome</keyword>
<dbReference type="InterPro" id="IPR036736">
    <property type="entry name" value="ACP-like_sf"/>
</dbReference>
<keyword evidence="1" id="KW-0596">Phosphopantetheine</keyword>
<dbReference type="Proteomes" id="UP001160519">
    <property type="component" value="Unassembled WGS sequence"/>
</dbReference>
<dbReference type="AlphaFoldDB" id="A0AA43Q519"/>
<proteinExistence type="predicted"/>
<dbReference type="InterPro" id="IPR009081">
    <property type="entry name" value="PP-bd_ACP"/>
</dbReference>
<gene>
    <name evidence="4" type="ORF">PSU93_06070</name>
</gene>
<dbReference type="GO" id="GO:0004312">
    <property type="term" value="F:fatty acid synthase activity"/>
    <property type="evidence" value="ECO:0007669"/>
    <property type="project" value="TreeGrafter"/>
</dbReference>
<sequence>MRIADNFFELGGHSLLAVKIAIEISKQFNFDIPLGAIYQSPTVEELGIIISSGNQQPPRYSLVSIQAQGSRPPLFAIHTISLLDLPRYLGKDQPLYFLRYGMAAENSNHSVRLPLLEELASHYINELQLIQPHGPYYLMGFSFGGIIAYEMACQLRANGYEVNFVGLLDTHLTHEKQFLPYHRKMHRLFSQRPRQLLTMVNNKITDLITFYKYGKDFWPHIYTGAPDIACHNSYQPKIYKGRVTLFQGLERDNAISSYAPPELAWTQHLGDRLDVQQVPGAHFDICKEPHVKILAEKLIACMDKAINEGCDPLS</sequence>
<dbReference type="InterPro" id="IPR050091">
    <property type="entry name" value="PKS_NRPS_Biosynth_Enz"/>
</dbReference>
<dbReference type="PANTHER" id="PTHR43775:SF37">
    <property type="entry name" value="SI:DKEY-61P9.11"/>
    <property type="match status" value="1"/>
</dbReference>
<reference evidence="4" key="1">
    <citation type="submission" date="2023-01" db="EMBL/GenBank/DDBJ databases">
        <title>Biogeochemical cycle of methane in antarctic sediments.</title>
        <authorList>
            <person name="Roldan D.M."/>
            <person name="Menes R.J."/>
        </authorList>
    </citation>
    <scope>NUCLEOTIDE SEQUENCE [LARGE SCALE GENOMIC DNA]</scope>
    <source>
        <strain evidence="4">K-2018 MAG008</strain>
    </source>
</reference>
<dbReference type="Pfam" id="PF00550">
    <property type="entry name" value="PP-binding"/>
    <property type="match status" value="1"/>
</dbReference>
<dbReference type="InterPro" id="IPR001031">
    <property type="entry name" value="Thioesterase"/>
</dbReference>
<evidence type="ECO:0000313" key="4">
    <source>
        <dbReference type="EMBL" id="MDI1230697.1"/>
    </source>
</evidence>
<accession>A0AA43Q519</accession>